<dbReference type="Pfam" id="PF00356">
    <property type="entry name" value="LacI"/>
    <property type="match status" value="1"/>
</dbReference>
<dbReference type="RefSeq" id="WP_244356728.1">
    <property type="nucleotide sequence ID" value="NZ_JAJNNZ010000005.1"/>
</dbReference>
<evidence type="ECO:0000259" key="6">
    <source>
        <dbReference type="PROSITE" id="PS50943"/>
    </source>
</evidence>
<comment type="caution">
    <text evidence="7">The sequence shown here is derived from an EMBL/GenBank/DDBJ whole genome shotgun (WGS) entry which is preliminary data.</text>
</comment>
<reference evidence="7" key="1">
    <citation type="submission" date="2021-11" db="EMBL/GenBank/DDBJ databases">
        <title>Vibrio ZSDE26 sp. nov. and Vibrio ZSDZ34 sp. nov., isolated from coastal seawater in Qingdao.</title>
        <authorList>
            <person name="Zhang P."/>
        </authorList>
    </citation>
    <scope>NUCLEOTIDE SEQUENCE</scope>
    <source>
        <strain evidence="7">ZSDZ34</strain>
    </source>
</reference>
<keyword evidence="8" id="KW-1185">Reference proteome</keyword>
<accession>A0A9X1W9F2</accession>
<dbReference type="Gene3D" id="3.40.50.2300">
    <property type="match status" value="2"/>
</dbReference>
<dbReference type="SMART" id="SM00354">
    <property type="entry name" value="HTH_LACI"/>
    <property type="match status" value="1"/>
</dbReference>
<evidence type="ECO:0000256" key="1">
    <source>
        <dbReference type="ARBA" id="ARBA00022491"/>
    </source>
</evidence>
<evidence type="ECO:0000313" key="8">
    <source>
        <dbReference type="Proteomes" id="UP001139488"/>
    </source>
</evidence>
<keyword evidence="4" id="KW-0804">Transcription</keyword>
<feature type="domain" description="HTH lacI-type" evidence="5">
    <location>
        <begin position="6"/>
        <end position="60"/>
    </location>
</feature>
<protein>
    <submittedName>
        <fullName evidence="7">Substrate-binding domain-containing protein</fullName>
    </submittedName>
</protein>
<evidence type="ECO:0000256" key="4">
    <source>
        <dbReference type="ARBA" id="ARBA00023163"/>
    </source>
</evidence>
<dbReference type="InterPro" id="IPR000843">
    <property type="entry name" value="HTH_LacI"/>
</dbReference>
<dbReference type="GO" id="GO:0003700">
    <property type="term" value="F:DNA-binding transcription factor activity"/>
    <property type="evidence" value="ECO:0007669"/>
    <property type="project" value="TreeGrafter"/>
</dbReference>
<dbReference type="AlphaFoldDB" id="A0A9X1W9F2"/>
<evidence type="ECO:0000256" key="3">
    <source>
        <dbReference type="ARBA" id="ARBA00023125"/>
    </source>
</evidence>
<feature type="domain" description="HTH cro/C1-type" evidence="6">
    <location>
        <begin position="7"/>
        <end position="50"/>
    </location>
</feature>
<dbReference type="Gene3D" id="1.10.260.40">
    <property type="entry name" value="lambda repressor-like DNA-binding domains"/>
    <property type="match status" value="1"/>
</dbReference>
<evidence type="ECO:0000259" key="5">
    <source>
        <dbReference type="PROSITE" id="PS50932"/>
    </source>
</evidence>
<keyword evidence="3" id="KW-0238">DNA-binding</keyword>
<sequence length="346" mass="37528">MNTNKSTLEDIAKAATVSISTLSRYLNRRGYVSKDKQKRIQEAMKSLNYQPRYKASSQKKERSSLIGIIIPYALCPHSNAILAGLESELSQFNLVPLVTIGNWNNLTENSRFETLQKQNVAAMVIIGGSLTPIQLQSLAVDIPIVTIGNYDIEHANIINIKTNNFVGGYMATNHLLRLGHSQIAHITGISFQSDSKQRQLGFQEAMKKAGLTISPDLIASGQFDVAGGERAMEKLLSSKIHFTAVFVANDQMAFGAITALSKAGIDVPEQVSVVGFDDHEVSNAFSPALTTIKQPSESIGRAAALKVANQLNIYCDKLGQECGSESVSLIVRESCLAIGQESLESL</sequence>
<dbReference type="Proteomes" id="UP001139488">
    <property type="component" value="Unassembled WGS sequence"/>
</dbReference>
<evidence type="ECO:0000256" key="2">
    <source>
        <dbReference type="ARBA" id="ARBA00023015"/>
    </source>
</evidence>
<dbReference type="InterPro" id="IPR010982">
    <property type="entry name" value="Lambda_DNA-bd_dom_sf"/>
</dbReference>
<gene>
    <name evidence="7" type="ORF">LNL84_08130</name>
</gene>
<name>A0A9X1W9F2_9VIBR</name>
<organism evidence="7 8">
    <name type="scientific">Vibrio gelatinilyticus</name>
    <dbReference type="NCBI Taxonomy" id="2893468"/>
    <lineage>
        <taxon>Bacteria</taxon>
        <taxon>Pseudomonadati</taxon>
        <taxon>Pseudomonadota</taxon>
        <taxon>Gammaproteobacteria</taxon>
        <taxon>Vibrionales</taxon>
        <taxon>Vibrionaceae</taxon>
        <taxon>Vibrio</taxon>
    </lineage>
</organism>
<dbReference type="InterPro" id="IPR046335">
    <property type="entry name" value="LacI/GalR-like_sensor"/>
</dbReference>
<keyword evidence="2" id="KW-0805">Transcription regulation</keyword>
<dbReference type="PROSITE" id="PS50932">
    <property type="entry name" value="HTH_LACI_2"/>
    <property type="match status" value="1"/>
</dbReference>
<dbReference type="GO" id="GO:0000976">
    <property type="term" value="F:transcription cis-regulatory region binding"/>
    <property type="evidence" value="ECO:0007669"/>
    <property type="project" value="TreeGrafter"/>
</dbReference>
<evidence type="ECO:0000313" key="7">
    <source>
        <dbReference type="EMBL" id="MCJ2376802.1"/>
    </source>
</evidence>
<dbReference type="EMBL" id="JAJNNZ010000005">
    <property type="protein sequence ID" value="MCJ2376802.1"/>
    <property type="molecule type" value="Genomic_DNA"/>
</dbReference>
<proteinExistence type="predicted"/>
<dbReference type="SUPFAM" id="SSF53822">
    <property type="entry name" value="Periplasmic binding protein-like I"/>
    <property type="match status" value="1"/>
</dbReference>
<dbReference type="SUPFAM" id="SSF47413">
    <property type="entry name" value="lambda repressor-like DNA-binding domains"/>
    <property type="match status" value="1"/>
</dbReference>
<dbReference type="Pfam" id="PF13377">
    <property type="entry name" value="Peripla_BP_3"/>
    <property type="match status" value="1"/>
</dbReference>
<dbReference type="InterPro" id="IPR001387">
    <property type="entry name" value="Cro/C1-type_HTH"/>
</dbReference>
<dbReference type="InterPro" id="IPR028082">
    <property type="entry name" value="Peripla_BP_I"/>
</dbReference>
<dbReference type="CDD" id="cd01392">
    <property type="entry name" value="HTH_LacI"/>
    <property type="match status" value="1"/>
</dbReference>
<dbReference type="PROSITE" id="PS50943">
    <property type="entry name" value="HTH_CROC1"/>
    <property type="match status" value="1"/>
</dbReference>
<dbReference type="PANTHER" id="PTHR30146:SF148">
    <property type="entry name" value="HTH-TYPE TRANSCRIPTIONAL REPRESSOR PURR-RELATED"/>
    <property type="match status" value="1"/>
</dbReference>
<dbReference type="PROSITE" id="PS00356">
    <property type="entry name" value="HTH_LACI_1"/>
    <property type="match status" value="1"/>
</dbReference>
<keyword evidence="1" id="KW-0678">Repressor</keyword>
<dbReference type="PANTHER" id="PTHR30146">
    <property type="entry name" value="LACI-RELATED TRANSCRIPTIONAL REPRESSOR"/>
    <property type="match status" value="1"/>
</dbReference>